<feature type="domain" description="Glycoside hydrolase family 2 immunoglobulin-like beta-sandwich" evidence="3">
    <location>
        <begin position="186"/>
        <end position="289"/>
    </location>
</feature>
<evidence type="ECO:0000313" key="7">
    <source>
        <dbReference type="EMBL" id="SFC11981.1"/>
    </source>
</evidence>
<reference evidence="6 8" key="1">
    <citation type="submission" date="2015-03" db="EMBL/GenBank/DDBJ databases">
        <authorList>
            <person name="Lepp D."/>
            <person name="Hassan Y.I."/>
            <person name="Li X.-Z."/>
            <person name="Zhou T."/>
        </authorList>
    </citation>
    <scope>NUCLEOTIDE SEQUENCE [LARGE SCALE GENOMIC DNA]</scope>
    <source>
        <strain evidence="6 8">Cr7-05</strain>
    </source>
</reference>
<dbReference type="OrthoDB" id="9758603at2"/>
<dbReference type="GO" id="GO:0004553">
    <property type="term" value="F:hydrolase activity, hydrolyzing O-glycosyl compounds"/>
    <property type="evidence" value="ECO:0007669"/>
    <property type="project" value="InterPro"/>
</dbReference>
<evidence type="ECO:0000313" key="8">
    <source>
        <dbReference type="Proteomes" id="UP000033519"/>
    </source>
</evidence>
<dbReference type="GO" id="GO:0005975">
    <property type="term" value="P:carbohydrate metabolic process"/>
    <property type="evidence" value="ECO:0007669"/>
    <property type="project" value="InterPro"/>
</dbReference>
<dbReference type="EMBL" id="FOMB01000002">
    <property type="protein sequence ID" value="SFC11981.1"/>
    <property type="molecule type" value="Genomic_DNA"/>
</dbReference>
<dbReference type="PANTHER" id="PTHR42732:SF3">
    <property type="entry name" value="HYDROLASE"/>
    <property type="match status" value="1"/>
</dbReference>
<dbReference type="Pfam" id="PF02837">
    <property type="entry name" value="Glyco_hydro_2_N"/>
    <property type="match status" value="1"/>
</dbReference>
<dbReference type="InterPro" id="IPR017853">
    <property type="entry name" value="GH"/>
</dbReference>
<evidence type="ECO:0000313" key="9">
    <source>
        <dbReference type="Proteomes" id="UP000182258"/>
    </source>
</evidence>
<dbReference type="InterPro" id="IPR006102">
    <property type="entry name" value="Ig-like_GH2"/>
</dbReference>
<dbReference type="Pfam" id="PF00703">
    <property type="entry name" value="Glyco_hydro_2"/>
    <property type="match status" value="1"/>
</dbReference>
<proteinExistence type="inferred from homology"/>
<dbReference type="STRING" id="728005.SAMN04488059_102201"/>
<feature type="domain" description="Glycoside hydrolase family 2 catalytic" evidence="4">
    <location>
        <begin position="296"/>
        <end position="445"/>
    </location>
</feature>
<feature type="domain" description="Glycosyl hydrolases family 2 sugar binding" evidence="5">
    <location>
        <begin position="24"/>
        <end position="142"/>
    </location>
</feature>
<dbReference type="SUPFAM" id="SSF51445">
    <property type="entry name" value="(Trans)glycosidases"/>
    <property type="match status" value="1"/>
</dbReference>
<evidence type="ECO:0000259" key="4">
    <source>
        <dbReference type="Pfam" id="PF02836"/>
    </source>
</evidence>
<keyword evidence="7" id="KW-0378">Hydrolase</keyword>
<accession>A0A0F5PV06</accession>
<dbReference type="Gene3D" id="2.60.120.260">
    <property type="entry name" value="Galactose-binding domain-like"/>
    <property type="match status" value="1"/>
</dbReference>
<name>A0A0F5PV06_9HYPH</name>
<evidence type="ECO:0000259" key="5">
    <source>
        <dbReference type="Pfam" id="PF02837"/>
    </source>
</evidence>
<feature type="region of interest" description="Disordered" evidence="2">
    <location>
        <begin position="591"/>
        <end position="617"/>
    </location>
</feature>
<dbReference type="InterPro" id="IPR008979">
    <property type="entry name" value="Galactose-bd-like_sf"/>
</dbReference>
<dbReference type="SUPFAM" id="SSF49303">
    <property type="entry name" value="beta-Galactosidase/glucuronidase domain"/>
    <property type="match status" value="1"/>
</dbReference>
<keyword evidence="8" id="KW-1185">Reference proteome</keyword>
<sequence length="617" mass="69266">MTNIQATTTLAPDPQFQRDNWIDLCGSWGFAHDDGDTGIGQNWWQRPDIFDRQIVVPFPPESELSGLRETGFHPVIWYRRTFSAPSVQSGERLLLNFGAVDYAATVWVNGQCVGNHEGGHVPFSLDVTHALGEGDQVVVVRAEDQPQDVRMPRGKQDWLEAPHSIWYHRTSGIWQPVWLSVVPALHLTDLHFVPDLAHHRVSCEVRLNTVPTAPVSLTVKLSAQGKLLAQQTMVLTEAELRFDIAVPQLENGVHRDYLLWTPERPNLVDVEVVLNGERPDHVKSYLGLRSVGVGAQRFLLNGLPYYLRMVLGQNYWPESHLAAPSPEALKREVELIKEMGFNGVRIHQKIEDPRFLYWCDVLGLIVWEEMPSAYGFSSSAIERLSKEWMAAIRRDKSHPCIVAWVPLNESWGVSQISDRPDQAHYASALYHLTKALDTSRPVISNDGWELVESDIWSVHDYAPDGAGLSSRFHETADIEAMLKGMGPARRRIVLGGRELGDAPVMLTEFGGLSYLPKQGEKWHGYSTVNDPADFEDRLRDIFTAIAAMPHVAGYCYTQVTDTEQEVNGLLTAGREPKLPFKTLRDITTLPAASVPHEQVDNARRKARQAADDAEPID</sequence>
<dbReference type="PANTHER" id="PTHR42732">
    <property type="entry name" value="BETA-GALACTOSIDASE"/>
    <property type="match status" value="1"/>
</dbReference>
<comment type="similarity">
    <text evidence="1">Belongs to the glycosyl hydrolase 2 family.</text>
</comment>
<dbReference type="InterPro" id="IPR051913">
    <property type="entry name" value="GH2_Domain-Containing"/>
</dbReference>
<organism evidence="7 9">
    <name type="scientific">Devosia psychrophila</name>
    <dbReference type="NCBI Taxonomy" id="728005"/>
    <lineage>
        <taxon>Bacteria</taxon>
        <taxon>Pseudomonadati</taxon>
        <taxon>Pseudomonadota</taxon>
        <taxon>Alphaproteobacteria</taxon>
        <taxon>Hyphomicrobiales</taxon>
        <taxon>Devosiaceae</taxon>
        <taxon>Devosia</taxon>
    </lineage>
</organism>
<evidence type="ECO:0000259" key="3">
    <source>
        <dbReference type="Pfam" id="PF00703"/>
    </source>
</evidence>
<dbReference type="Proteomes" id="UP000033519">
    <property type="component" value="Unassembled WGS sequence"/>
</dbReference>
<evidence type="ECO:0000313" key="6">
    <source>
        <dbReference type="EMBL" id="KKC32463.1"/>
    </source>
</evidence>
<dbReference type="Pfam" id="PF02836">
    <property type="entry name" value="Glyco_hydro_2_C"/>
    <property type="match status" value="1"/>
</dbReference>
<dbReference type="InterPro" id="IPR006104">
    <property type="entry name" value="Glyco_hydro_2_N"/>
</dbReference>
<dbReference type="EMBL" id="LAPV01000134">
    <property type="protein sequence ID" value="KKC32463.1"/>
    <property type="molecule type" value="Genomic_DNA"/>
</dbReference>
<evidence type="ECO:0000256" key="1">
    <source>
        <dbReference type="ARBA" id="ARBA00007401"/>
    </source>
</evidence>
<gene>
    <name evidence="7" type="ORF">SAMN04488059_102201</name>
    <name evidence="6" type="ORF">WH91_14340</name>
</gene>
<dbReference type="AlphaFoldDB" id="A0A0F5PV06"/>
<dbReference type="InterPro" id="IPR036156">
    <property type="entry name" value="Beta-gal/glucu_dom_sf"/>
</dbReference>
<dbReference type="PATRIC" id="fig|728005.3.peg.1044"/>
<dbReference type="Gene3D" id="3.20.20.80">
    <property type="entry name" value="Glycosidases"/>
    <property type="match status" value="1"/>
</dbReference>
<evidence type="ECO:0000256" key="2">
    <source>
        <dbReference type="SAM" id="MobiDB-lite"/>
    </source>
</evidence>
<dbReference type="Proteomes" id="UP000182258">
    <property type="component" value="Unassembled WGS sequence"/>
</dbReference>
<dbReference type="InterPro" id="IPR006103">
    <property type="entry name" value="Glyco_hydro_2_cat"/>
</dbReference>
<dbReference type="RefSeq" id="WP_046171675.1">
    <property type="nucleotide sequence ID" value="NZ_FOMB01000002.1"/>
</dbReference>
<protein>
    <submittedName>
        <fullName evidence="6">Glycoside hydrolase</fullName>
    </submittedName>
    <submittedName>
        <fullName evidence="7">Glycosyl hydrolases family 2</fullName>
    </submittedName>
</protein>
<reference evidence="7 9" key="2">
    <citation type="submission" date="2016-10" db="EMBL/GenBank/DDBJ databases">
        <authorList>
            <person name="de Groot N.N."/>
        </authorList>
    </citation>
    <scope>NUCLEOTIDE SEQUENCE [LARGE SCALE GENOMIC DNA]</scope>
    <source>
        <strain evidence="7 9">CGMCC 1.10210</strain>
    </source>
</reference>
<dbReference type="SUPFAM" id="SSF49785">
    <property type="entry name" value="Galactose-binding domain-like"/>
    <property type="match status" value="1"/>
</dbReference>